<protein>
    <recommendedName>
        <fullName evidence="1">F-box domain-containing protein</fullName>
    </recommendedName>
</protein>
<dbReference type="SUPFAM" id="SSF81383">
    <property type="entry name" value="F-box domain"/>
    <property type="match status" value="1"/>
</dbReference>
<evidence type="ECO:0000313" key="2">
    <source>
        <dbReference type="EMBL" id="ORZ12401.1"/>
    </source>
</evidence>
<evidence type="ECO:0000313" key="3">
    <source>
        <dbReference type="Proteomes" id="UP000193560"/>
    </source>
</evidence>
<dbReference type="PROSITE" id="PS50181">
    <property type="entry name" value="FBOX"/>
    <property type="match status" value="1"/>
</dbReference>
<dbReference type="Proteomes" id="UP000193560">
    <property type="component" value="Unassembled WGS sequence"/>
</dbReference>
<dbReference type="PANTHER" id="PTHR13318">
    <property type="entry name" value="PARTNER OF PAIRED, ISOFORM B-RELATED"/>
    <property type="match status" value="1"/>
</dbReference>
<dbReference type="Gene3D" id="3.80.10.10">
    <property type="entry name" value="Ribonuclease Inhibitor"/>
    <property type="match status" value="2"/>
</dbReference>
<name>A0A1X2IBC4_9FUNG</name>
<proteinExistence type="predicted"/>
<dbReference type="InterPro" id="IPR001810">
    <property type="entry name" value="F-box_dom"/>
</dbReference>
<organism evidence="2 3">
    <name type="scientific">Absidia repens</name>
    <dbReference type="NCBI Taxonomy" id="90262"/>
    <lineage>
        <taxon>Eukaryota</taxon>
        <taxon>Fungi</taxon>
        <taxon>Fungi incertae sedis</taxon>
        <taxon>Mucoromycota</taxon>
        <taxon>Mucoromycotina</taxon>
        <taxon>Mucoromycetes</taxon>
        <taxon>Mucorales</taxon>
        <taxon>Cunninghamellaceae</taxon>
        <taxon>Absidia</taxon>
    </lineage>
</organism>
<dbReference type="GO" id="GO:0031146">
    <property type="term" value="P:SCF-dependent proteasomal ubiquitin-dependent protein catabolic process"/>
    <property type="evidence" value="ECO:0007669"/>
    <property type="project" value="TreeGrafter"/>
</dbReference>
<dbReference type="InterPro" id="IPR036047">
    <property type="entry name" value="F-box-like_dom_sf"/>
</dbReference>
<feature type="domain" description="F-box" evidence="1">
    <location>
        <begin position="1"/>
        <end position="46"/>
    </location>
</feature>
<dbReference type="InterPro" id="IPR032675">
    <property type="entry name" value="LRR_dom_sf"/>
</dbReference>
<dbReference type="Pfam" id="PF12937">
    <property type="entry name" value="F-box-like"/>
    <property type="match status" value="1"/>
</dbReference>
<gene>
    <name evidence="2" type="ORF">BCR42DRAFT_420541</name>
</gene>
<comment type="caution">
    <text evidence="2">The sequence shown here is derived from an EMBL/GenBank/DDBJ whole genome shotgun (WGS) entry which is preliminary data.</text>
</comment>
<dbReference type="SUPFAM" id="SSF52047">
    <property type="entry name" value="RNI-like"/>
    <property type="match status" value="1"/>
</dbReference>
<accession>A0A1X2IBC4</accession>
<dbReference type="AlphaFoldDB" id="A0A1X2IBC4"/>
<reference evidence="2 3" key="1">
    <citation type="submission" date="2016-07" db="EMBL/GenBank/DDBJ databases">
        <title>Pervasive Adenine N6-methylation of Active Genes in Fungi.</title>
        <authorList>
            <consortium name="DOE Joint Genome Institute"/>
            <person name="Mondo S.J."/>
            <person name="Dannebaum R.O."/>
            <person name="Kuo R.C."/>
            <person name="Labutti K."/>
            <person name="Haridas S."/>
            <person name="Kuo A."/>
            <person name="Salamov A."/>
            <person name="Ahrendt S.R."/>
            <person name="Lipzen A."/>
            <person name="Sullivan W."/>
            <person name="Andreopoulos W.B."/>
            <person name="Clum A."/>
            <person name="Lindquist E."/>
            <person name="Daum C."/>
            <person name="Ramamoorthy G.K."/>
            <person name="Gryganskyi A."/>
            <person name="Culley D."/>
            <person name="Magnuson J.K."/>
            <person name="James T.Y."/>
            <person name="O'Malley M.A."/>
            <person name="Stajich J.E."/>
            <person name="Spatafora J.W."/>
            <person name="Visel A."/>
            <person name="Grigoriev I.V."/>
        </authorList>
    </citation>
    <scope>NUCLEOTIDE SEQUENCE [LARGE SCALE GENOMIC DNA]</scope>
    <source>
        <strain evidence="2 3">NRRL 1336</strain>
    </source>
</reference>
<sequence>MDHRVDLPTEIVSLILENVNQKDLYACSLVNHQFHAVANPLLWCSFGIKSAANFQRVMTGLRESNPPMGRYVRHVHLTGFVTDMQLMAFMLHTPLLEDLLMEDGRRLTNISLCRLPGCCPRLKLMLLRGSDITHRSIQVLANACHGLRILHLDECLRLSSTIFATLAAGCPMLNELTIDVGGMKEFDIYAHALIATNEHARARVYGIARAAAMDLAGLRVLTQLTVRNSPAPFSQHLLVTSDRQGRVAWPYMIDFRLLGCYEVTDNHAITFIKEHPTLVGLALEEGDLSDVVLRAISLSLPLIVYVGLSFNGRITGHALRHVILDCEWLQYLRLVGCGIPASEFPEASPECVDMVNGFLPLLDHLDSDAIEEIKLIGFRHDNLDDAQLDDADEDDDHLDNEDDLWIDVYDTDDGTAAMIDQFQQLALFGNLLHDVIVDIRGNDDEEDSMDDL</sequence>
<dbReference type="GO" id="GO:0019005">
    <property type="term" value="C:SCF ubiquitin ligase complex"/>
    <property type="evidence" value="ECO:0007669"/>
    <property type="project" value="TreeGrafter"/>
</dbReference>
<dbReference type="EMBL" id="MCGE01000019">
    <property type="protein sequence ID" value="ORZ12401.1"/>
    <property type="molecule type" value="Genomic_DNA"/>
</dbReference>
<dbReference type="OrthoDB" id="10257471at2759"/>
<evidence type="ECO:0000259" key="1">
    <source>
        <dbReference type="PROSITE" id="PS50181"/>
    </source>
</evidence>
<keyword evidence="3" id="KW-1185">Reference proteome</keyword>